<dbReference type="RefSeq" id="WP_159748940.1">
    <property type="nucleotide sequence ID" value="NZ_CATIYY010000379.1"/>
</dbReference>
<dbReference type="EMBL" id="WUQX01000001">
    <property type="protein sequence ID" value="MXP73965.1"/>
    <property type="molecule type" value="Genomic_DNA"/>
</dbReference>
<dbReference type="InterPro" id="IPR036013">
    <property type="entry name" value="Band_7/SPFH_dom_sf"/>
</dbReference>
<dbReference type="InterPro" id="IPR001972">
    <property type="entry name" value="Stomatin_HflK_fam"/>
</dbReference>
<organism evidence="3 4">
    <name type="scientific">Sporofaciens musculi</name>
    <dbReference type="NCBI Taxonomy" id="2681861"/>
    <lineage>
        <taxon>Bacteria</taxon>
        <taxon>Bacillati</taxon>
        <taxon>Bacillota</taxon>
        <taxon>Clostridia</taxon>
        <taxon>Lachnospirales</taxon>
        <taxon>Lachnospiraceae</taxon>
        <taxon>Sporofaciens</taxon>
    </lineage>
</organism>
<gene>
    <name evidence="3" type="ORF">GN277_00435</name>
</gene>
<dbReference type="CDD" id="cd13438">
    <property type="entry name" value="SPFH_eoslipins_u2"/>
    <property type="match status" value="1"/>
</dbReference>
<dbReference type="InterPro" id="IPR043202">
    <property type="entry name" value="Band-7_stomatin-like"/>
</dbReference>
<dbReference type="Gene3D" id="3.30.479.30">
    <property type="entry name" value="Band 7 domain"/>
    <property type="match status" value="1"/>
</dbReference>
<proteinExistence type="inferred from homology"/>
<dbReference type="PANTHER" id="PTHR10264:SF83">
    <property type="entry name" value="BLL5629 PROTEIN"/>
    <property type="match status" value="1"/>
</dbReference>
<dbReference type="AlphaFoldDB" id="A0A7X3MCP8"/>
<dbReference type="PRINTS" id="PR00721">
    <property type="entry name" value="STOMATIN"/>
</dbReference>
<comment type="similarity">
    <text evidence="1">Belongs to the band 7/mec-2 family.</text>
</comment>
<protein>
    <submittedName>
        <fullName evidence="3">Slipin family protein</fullName>
    </submittedName>
</protein>
<evidence type="ECO:0000313" key="4">
    <source>
        <dbReference type="Proteomes" id="UP000460412"/>
    </source>
</evidence>
<dbReference type="Pfam" id="PF01145">
    <property type="entry name" value="Band_7"/>
    <property type="match status" value="1"/>
</dbReference>
<dbReference type="SUPFAM" id="SSF117892">
    <property type="entry name" value="Band 7/SPFH domain"/>
    <property type="match status" value="1"/>
</dbReference>
<evidence type="ECO:0000259" key="2">
    <source>
        <dbReference type="SMART" id="SM00244"/>
    </source>
</evidence>
<evidence type="ECO:0000313" key="3">
    <source>
        <dbReference type="EMBL" id="MXP73965.1"/>
    </source>
</evidence>
<feature type="domain" description="Band 7" evidence="2">
    <location>
        <begin position="133"/>
        <end position="292"/>
    </location>
</feature>
<accession>A0A7X3MCP8</accession>
<sequence>MKYMLKDNQAGFVLKDGVFQKMITSGTYHFSKMMGYSVEIEEMSGEVDYMEVPYQVLSGDTAFLNATLHGEIPDDSVGFIYINGKLTSFANRKEYTFWNVFDKYEIKIVSMEETEIGGDVTKQMLSLIPKKLYTEMSVGEGETGLVYYNNVLQKSVGRGVYRFWNYSRSVTYRVFDMRQQELDIVGQEILTRDKIGIRMNVSCMYKLRDAVEFAATISELKRPLYSAVQLVIREIVGKYKLDEILEAKEQISKEIYTALKARETMFCVNFLTSGIKDIILPGEIRQIMNSVLVAEKSAQANVISRREEVASTRSLLNTAKLMDENKTLYKLKELEYLERICEKVGEISVNGNRGIVEQLGRMIGTTA</sequence>
<reference evidence="3 4" key="1">
    <citation type="submission" date="2019-12" db="EMBL/GenBank/DDBJ databases">
        <title>Sporaefaciens musculi gen. nov., sp. nov., a novel bacterium isolated from the caecum of an obese mouse.</title>
        <authorList>
            <person name="Rasmussen T.S."/>
            <person name="Streidl T."/>
            <person name="Hitch T.C.A."/>
            <person name="Wortmann E."/>
            <person name="Deptula P."/>
            <person name="Hansen M."/>
            <person name="Nielsen D.S."/>
            <person name="Clavel T."/>
            <person name="Vogensen F.K."/>
        </authorList>
    </citation>
    <scope>NUCLEOTIDE SEQUENCE [LARGE SCALE GENOMIC DNA]</scope>
    <source>
        <strain evidence="3 4">WCA-9-b2</strain>
    </source>
</reference>
<dbReference type="InterPro" id="IPR001107">
    <property type="entry name" value="Band_7"/>
</dbReference>
<name>A0A7X3MCP8_9FIRM</name>
<comment type="caution">
    <text evidence="3">The sequence shown here is derived from an EMBL/GenBank/DDBJ whole genome shotgun (WGS) entry which is preliminary data.</text>
</comment>
<dbReference type="Proteomes" id="UP000460412">
    <property type="component" value="Unassembled WGS sequence"/>
</dbReference>
<dbReference type="PANTHER" id="PTHR10264">
    <property type="entry name" value="BAND 7 PROTEIN-RELATED"/>
    <property type="match status" value="1"/>
</dbReference>
<keyword evidence="4" id="KW-1185">Reference proteome</keyword>
<dbReference type="SMART" id="SM00244">
    <property type="entry name" value="PHB"/>
    <property type="match status" value="1"/>
</dbReference>
<evidence type="ECO:0000256" key="1">
    <source>
        <dbReference type="ARBA" id="ARBA00008164"/>
    </source>
</evidence>
<dbReference type="GO" id="GO:0005886">
    <property type="term" value="C:plasma membrane"/>
    <property type="evidence" value="ECO:0007669"/>
    <property type="project" value="InterPro"/>
</dbReference>